<dbReference type="AlphaFoldDB" id="A0A256FY16"/>
<name>A0A256FY16_9HYPH</name>
<evidence type="ECO:0000313" key="3">
    <source>
        <dbReference type="Proteomes" id="UP000215590"/>
    </source>
</evidence>
<dbReference type="EMBL" id="NNRJ01000015">
    <property type="protein sequence ID" value="OYR19648.1"/>
    <property type="molecule type" value="Genomic_DNA"/>
</dbReference>
<keyword evidence="1" id="KW-1133">Transmembrane helix</keyword>
<dbReference type="Proteomes" id="UP000215590">
    <property type="component" value="Unassembled WGS sequence"/>
</dbReference>
<keyword evidence="1" id="KW-0812">Transmembrane</keyword>
<keyword evidence="1" id="KW-0472">Membrane</keyword>
<comment type="caution">
    <text evidence="2">The sequence shown here is derived from an EMBL/GenBank/DDBJ whole genome shotgun (WGS) entry which is preliminary data.</text>
</comment>
<reference evidence="2 3" key="1">
    <citation type="submission" date="2017-07" db="EMBL/GenBank/DDBJ databases">
        <title>Phylogenetic study on the rhizospheric bacterium Ochrobactrum sp. A44.</title>
        <authorList>
            <person name="Krzyzanowska D.M."/>
            <person name="Ossowicki A."/>
            <person name="Rajewska M."/>
            <person name="Maciag T."/>
            <person name="Kaczynski Z."/>
            <person name="Czerwicka M."/>
            <person name="Jafra S."/>
        </authorList>
    </citation>
    <scope>NUCLEOTIDE SEQUENCE [LARGE SCALE GENOMIC DNA]</scope>
    <source>
        <strain evidence="2 3">DSM 7216</strain>
    </source>
</reference>
<organism evidence="2 3">
    <name type="scientific">Brucella thiophenivorans</name>
    <dbReference type="NCBI Taxonomy" id="571255"/>
    <lineage>
        <taxon>Bacteria</taxon>
        <taxon>Pseudomonadati</taxon>
        <taxon>Pseudomonadota</taxon>
        <taxon>Alphaproteobacteria</taxon>
        <taxon>Hyphomicrobiales</taxon>
        <taxon>Brucellaceae</taxon>
        <taxon>Brucella/Ochrobactrum group</taxon>
        <taxon>Brucella</taxon>
    </lineage>
</organism>
<sequence length="87" mass="9814">MFFVVIENEMYLFRHIDSLALAHSGICPFMSERPASITTGFDLSLFQTHLPLEPFPGFSCAILLLAIVLAISFSRYNSKAPISKLYR</sequence>
<evidence type="ECO:0000256" key="1">
    <source>
        <dbReference type="SAM" id="Phobius"/>
    </source>
</evidence>
<feature type="transmembrane region" description="Helical" evidence="1">
    <location>
        <begin position="55"/>
        <end position="74"/>
    </location>
</feature>
<accession>A0A256FY16</accession>
<evidence type="ECO:0000313" key="2">
    <source>
        <dbReference type="EMBL" id="OYR19648.1"/>
    </source>
</evidence>
<protein>
    <submittedName>
        <fullName evidence="2">Uncharacterized protein</fullName>
    </submittedName>
</protein>
<gene>
    <name evidence="2" type="ORF">CEV31_1066</name>
</gene>
<proteinExistence type="predicted"/>
<keyword evidence="3" id="KW-1185">Reference proteome</keyword>